<keyword evidence="3" id="KW-0238">DNA-binding</keyword>
<keyword evidence="4" id="KW-0812">Transmembrane</keyword>
<dbReference type="Pfam" id="PF00488">
    <property type="entry name" value="MutS_V"/>
    <property type="match status" value="1"/>
</dbReference>
<keyword evidence="4" id="KW-0472">Membrane</keyword>
<feature type="transmembrane region" description="Helical" evidence="4">
    <location>
        <begin position="233"/>
        <end position="250"/>
    </location>
</feature>
<evidence type="ECO:0000313" key="7">
    <source>
        <dbReference type="Proteomes" id="UP000248536"/>
    </source>
</evidence>
<keyword evidence="4" id="KW-1133">Transmembrane helix</keyword>
<proteinExistence type="predicted"/>
<feature type="transmembrane region" description="Helical" evidence="4">
    <location>
        <begin position="206"/>
        <end position="227"/>
    </location>
</feature>
<evidence type="ECO:0000259" key="5">
    <source>
        <dbReference type="SMART" id="SM00534"/>
    </source>
</evidence>
<gene>
    <name evidence="6" type="ORF">HME9304_02905</name>
</gene>
<dbReference type="InterPro" id="IPR027417">
    <property type="entry name" value="P-loop_NTPase"/>
</dbReference>
<keyword evidence="2" id="KW-0067">ATP-binding</keyword>
<dbReference type="KEGG" id="spon:HME9304_02905"/>
<dbReference type="EMBL" id="CP030104">
    <property type="protein sequence ID" value="AWX45875.1"/>
    <property type="molecule type" value="Genomic_DNA"/>
</dbReference>
<name>A0A2Z4LVD0_9FLAO</name>
<evidence type="ECO:0000256" key="4">
    <source>
        <dbReference type="SAM" id="Phobius"/>
    </source>
</evidence>
<dbReference type="GO" id="GO:0140664">
    <property type="term" value="F:ATP-dependent DNA damage sensor activity"/>
    <property type="evidence" value="ECO:0007669"/>
    <property type="project" value="InterPro"/>
</dbReference>
<feature type="transmembrane region" description="Helical" evidence="4">
    <location>
        <begin position="25"/>
        <end position="46"/>
    </location>
</feature>
<dbReference type="SMART" id="SM00534">
    <property type="entry name" value="MUTSac"/>
    <property type="match status" value="1"/>
</dbReference>
<dbReference type="AlphaFoldDB" id="A0A2Z4LVD0"/>
<dbReference type="InterPro" id="IPR000432">
    <property type="entry name" value="DNA_mismatch_repair_MutS_C"/>
</dbReference>
<reference evidence="6 7" key="1">
    <citation type="submission" date="2018-06" db="EMBL/GenBank/DDBJ databases">
        <title>Spongiibacterium sp. HME9304 Genome sequencing and assembly.</title>
        <authorList>
            <person name="Kang H."/>
            <person name="Kim H."/>
            <person name="Joh K."/>
        </authorList>
    </citation>
    <scope>NUCLEOTIDE SEQUENCE [LARGE SCALE GENOMIC DNA]</scope>
    <source>
        <strain evidence="6 7">HME9304</strain>
    </source>
</reference>
<dbReference type="PANTHER" id="PTHR11361">
    <property type="entry name" value="DNA MISMATCH REPAIR PROTEIN MUTS FAMILY MEMBER"/>
    <property type="match status" value="1"/>
</dbReference>
<accession>A0A2Z4LVD0</accession>
<evidence type="ECO:0000256" key="2">
    <source>
        <dbReference type="ARBA" id="ARBA00022840"/>
    </source>
</evidence>
<organism evidence="6 7">
    <name type="scientific">Flagellimonas maritima</name>
    <dbReference type="NCBI Taxonomy" id="1383885"/>
    <lineage>
        <taxon>Bacteria</taxon>
        <taxon>Pseudomonadati</taxon>
        <taxon>Bacteroidota</taxon>
        <taxon>Flavobacteriia</taxon>
        <taxon>Flavobacteriales</taxon>
        <taxon>Flavobacteriaceae</taxon>
        <taxon>Flagellimonas</taxon>
    </lineage>
</organism>
<dbReference type="Proteomes" id="UP000248536">
    <property type="component" value="Chromosome"/>
</dbReference>
<evidence type="ECO:0000256" key="1">
    <source>
        <dbReference type="ARBA" id="ARBA00022741"/>
    </source>
</evidence>
<dbReference type="PANTHER" id="PTHR11361:SF99">
    <property type="entry name" value="DNA MISMATCH REPAIR PROTEIN"/>
    <property type="match status" value="1"/>
</dbReference>
<protein>
    <submittedName>
        <fullName evidence="6">MutS protein like protein</fullName>
    </submittedName>
</protein>
<keyword evidence="7" id="KW-1185">Reference proteome</keyword>
<dbReference type="GO" id="GO:0030983">
    <property type="term" value="F:mismatched DNA binding"/>
    <property type="evidence" value="ECO:0007669"/>
    <property type="project" value="InterPro"/>
</dbReference>
<dbReference type="OrthoDB" id="9802448at2"/>
<dbReference type="SUPFAM" id="SSF52540">
    <property type="entry name" value="P-loop containing nucleoside triphosphate hydrolases"/>
    <property type="match status" value="1"/>
</dbReference>
<sequence length="590" mass="67871">MQQPISYYNERIKILEQEIQKNRSALNLISFLRLSVFVGTVLLVYLFFENSYLAWAIAIVGISLFLLLLKMYVSRKHQYNFNKELIAINEEEIKILDNDYLERFDGSEFDDTMHFFSSDIDLFGRGSFFQYTNRTGLTEGTKKLVELLTANSICDVEKRQAGIKELSGKNEWRQKYTAIARTIKSETSNESIIQWLNNYKPFLPGFYKWVVMSFGLVSTLLILGLVLKLINPLLLLCWFIFGLALTLVYVRKVNILSLKTSRIKETIQQYAQLLDIIEETEFISPLLKEEKDKIRSKGLMASRIFKNFSKALDALDNRNNLIVALVGNGLFLWDIQCSLKIEKWILKYRDTVDQWFTTIAFFDAFNSFATFAYNHPNFAYPDIRESNTVSIDIKSLGHPLIPYEDRVTSDLVLDSTDFFIITGANMAGKSTFLRSVSLFIIMANAGLPVCAEKSYYKPTKLITSMRTSDSLTDNSSYFFAELKRLQFIVKQLQKDSYLVVLDEILKGTNSIDKAAGSKKLIEKLVEMGVSGIIATHDLSLCKIADNLESVKNYFFETEIRDDELFFDYKLKQGVCKNMNASFLLRKMNIT</sequence>
<keyword evidence="1" id="KW-0547">Nucleotide-binding</keyword>
<feature type="transmembrane region" description="Helical" evidence="4">
    <location>
        <begin position="52"/>
        <end position="73"/>
    </location>
</feature>
<dbReference type="GO" id="GO:0005524">
    <property type="term" value="F:ATP binding"/>
    <property type="evidence" value="ECO:0007669"/>
    <property type="project" value="UniProtKB-KW"/>
</dbReference>
<dbReference type="GO" id="GO:0005829">
    <property type="term" value="C:cytosol"/>
    <property type="evidence" value="ECO:0007669"/>
    <property type="project" value="TreeGrafter"/>
</dbReference>
<evidence type="ECO:0000256" key="3">
    <source>
        <dbReference type="ARBA" id="ARBA00023125"/>
    </source>
</evidence>
<feature type="domain" description="DNA mismatch repair proteins mutS family" evidence="5">
    <location>
        <begin position="416"/>
        <end position="588"/>
    </location>
</feature>
<dbReference type="Gene3D" id="3.40.50.300">
    <property type="entry name" value="P-loop containing nucleotide triphosphate hydrolases"/>
    <property type="match status" value="1"/>
</dbReference>
<dbReference type="InterPro" id="IPR045076">
    <property type="entry name" value="MutS"/>
</dbReference>
<dbReference type="RefSeq" id="WP_112379225.1">
    <property type="nucleotide sequence ID" value="NZ_CP030104.1"/>
</dbReference>
<dbReference type="GO" id="GO:0006298">
    <property type="term" value="P:mismatch repair"/>
    <property type="evidence" value="ECO:0007669"/>
    <property type="project" value="InterPro"/>
</dbReference>
<evidence type="ECO:0000313" key="6">
    <source>
        <dbReference type="EMBL" id="AWX45875.1"/>
    </source>
</evidence>